<dbReference type="NCBIfam" id="NF038123">
    <property type="entry name" value="NF038123_dom"/>
    <property type="match status" value="1"/>
</dbReference>
<feature type="chain" id="PRO_5032726491" description="Spondin domain-containing protein" evidence="2">
    <location>
        <begin position="23"/>
        <end position="240"/>
    </location>
</feature>
<organism evidence="3 4">
    <name type="scientific">Paraglaciecola mesophila</name>
    <dbReference type="NCBI Taxonomy" id="197222"/>
    <lineage>
        <taxon>Bacteria</taxon>
        <taxon>Pseudomonadati</taxon>
        <taxon>Pseudomonadota</taxon>
        <taxon>Gammaproteobacteria</taxon>
        <taxon>Alteromonadales</taxon>
        <taxon>Alteromonadaceae</taxon>
        <taxon>Paraglaciecola</taxon>
    </lineage>
</organism>
<gene>
    <name evidence="3" type="ORF">FX988_02489</name>
</gene>
<dbReference type="InterPro" id="IPR009465">
    <property type="entry name" value="Spondin_N"/>
</dbReference>
<dbReference type="InterPro" id="IPR038678">
    <property type="entry name" value="Spondin_N_sf"/>
</dbReference>
<evidence type="ECO:0000313" key="4">
    <source>
        <dbReference type="Proteomes" id="UP000464524"/>
    </source>
</evidence>
<dbReference type="PROSITE" id="PS51257">
    <property type="entry name" value="PROKAR_LIPOPROTEIN"/>
    <property type="match status" value="1"/>
</dbReference>
<proteinExistence type="predicted"/>
<reference evidence="3 4" key="1">
    <citation type="submission" date="2019-12" db="EMBL/GenBank/DDBJ databases">
        <title>Genome sequencing and assembly of endphytes of Porphyra tenera.</title>
        <authorList>
            <person name="Park J.M."/>
            <person name="Shin R."/>
            <person name="Jo S.H."/>
        </authorList>
    </citation>
    <scope>NUCLEOTIDE SEQUENCE [LARGE SCALE GENOMIC DNA]</scope>
    <source>
        <strain evidence="3 4">GPM4</strain>
    </source>
</reference>
<dbReference type="Proteomes" id="UP000464524">
    <property type="component" value="Chromosome"/>
</dbReference>
<feature type="signal peptide" evidence="2">
    <location>
        <begin position="1"/>
        <end position="22"/>
    </location>
</feature>
<sequence>MPNLIKHYKKVLLLALPLALSACDDDDTREVIVEVEVPAPEPTPVDVSYEVTVVNLTNGQPVSPPAIVLHTDGNLWAVGQVPSVELERIAEEGSSESFLTLGLASAGGDGPITPGDQQTISVTIEDITDAKLTIAAMLGNTNDAFTGINAWDLSQLAVGDSWTTTRPAYDAGTEKNTESAATVPGPAASGEGFNPTRDDSGFISMHPGVVSSDDGLSTSALTVEHKFDNPVIRIQITRTE</sequence>
<keyword evidence="2" id="KW-0732">Signal</keyword>
<dbReference type="Gene3D" id="2.60.40.2130">
    <property type="entry name" value="F-spondin domain"/>
    <property type="match status" value="1"/>
</dbReference>
<evidence type="ECO:0000313" key="3">
    <source>
        <dbReference type="EMBL" id="QHJ12238.1"/>
    </source>
</evidence>
<feature type="region of interest" description="Disordered" evidence="1">
    <location>
        <begin position="171"/>
        <end position="199"/>
    </location>
</feature>
<dbReference type="EMBL" id="CP047656">
    <property type="protein sequence ID" value="QHJ12238.1"/>
    <property type="molecule type" value="Genomic_DNA"/>
</dbReference>
<dbReference type="OrthoDB" id="5188840at2"/>
<evidence type="ECO:0000256" key="1">
    <source>
        <dbReference type="SAM" id="MobiDB-lite"/>
    </source>
</evidence>
<protein>
    <recommendedName>
        <fullName evidence="5">Spondin domain-containing protein</fullName>
    </recommendedName>
</protein>
<dbReference type="KEGG" id="pmes:FX988_02489"/>
<accession>A0A857JLQ1</accession>
<evidence type="ECO:0000256" key="2">
    <source>
        <dbReference type="SAM" id="SignalP"/>
    </source>
</evidence>
<keyword evidence="4" id="KW-1185">Reference proteome</keyword>
<dbReference type="RefSeq" id="WP_160180179.1">
    <property type="nucleotide sequence ID" value="NZ_CP047656.1"/>
</dbReference>
<evidence type="ECO:0008006" key="5">
    <source>
        <dbReference type="Google" id="ProtNLM"/>
    </source>
</evidence>
<name>A0A857JLQ1_9ALTE</name>
<dbReference type="AlphaFoldDB" id="A0A857JLQ1"/>